<dbReference type="AlphaFoldDB" id="A0A9P4LU70"/>
<proteinExistence type="predicted"/>
<reference evidence="2" key="1">
    <citation type="journal article" date="2020" name="Stud. Mycol.">
        <title>101 Dothideomycetes genomes: a test case for predicting lifestyles and emergence of pathogens.</title>
        <authorList>
            <person name="Haridas S."/>
            <person name="Albert R."/>
            <person name="Binder M."/>
            <person name="Bloem J."/>
            <person name="Labutti K."/>
            <person name="Salamov A."/>
            <person name="Andreopoulos B."/>
            <person name="Baker S."/>
            <person name="Barry K."/>
            <person name="Bills G."/>
            <person name="Bluhm B."/>
            <person name="Cannon C."/>
            <person name="Castanera R."/>
            <person name="Culley D."/>
            <person name="Daum C."/>
            <person name="Ezra D."/>
            <person name="Gonzalez J."/>
            <person name="Henrissat B."/>
            <person name="Kuo A."/>
            <person name="Liang C."/>
            <person name="Lipzen A."/>
            <person name="Lutzoni F."/>
            <person name="Magnuson J."/>
            <person name="Mondo S."/>
            <person name="Nolan M."/>
            <person name="Ohm R."/>
            <person name="Pangilinan J."/>
            <person name="Park H.-J."/>
            <person name="Ramirez L."/>
            <person name="Alfaro M."/>
            <person name="Sun H."/>
            <person name="Tritt A."/>
            <person name="Yoshinaga Y."/>
            <person name="Zwiers L.-H."/>
            <person name="Turgeon B."/>
            <person name="Goodwin S."/>
            <person name="Spatafora J."/>
            <person name="Crous P."/>
            <person name="Grigoriev I."/>
        </authorList>
    </citation>
    <scope>NUCLEOTIDE SEQUENCE</scope>
    <source>
        <strain evidence="2">CBS 121410</strain>
    </source>
</reference>
<gene>
    <name evidence="2" type="ORF">K490DRAFT_68661</name>
</gene>
<evidence type="ECO:0000313" key="2">
    <source>
        <dbReference type="EMBL" id="KAF2084542.1"/>
    </source>
</evidence>
<name>A0A9P4LU70_9PEZI</name>
<feature type="region of interest" description="Disordered" evidence="1">
    <location>
        <begin position="36"/>
        <end position="97"/>
    </location>
</feature>
<dbReference type="Proteomes" id="UP000799776">
    <property type="component" value="Unassembled WGS sequence"/>
</dbReference>
<sequence length="215" mass="24846">MPPDFRNRCKKAIEKMSPFFGRTHKRMKMMTALNASRRHEIHSLESEAGPRATESPDKQNTEPVRTTGEDATTTNLPAIPERDEAARSPGSDNNYGTEISRAMQDLVRYVGDLREIEGERMAIDEVLRLARVFWGNKRAFEVHIDRNVRRRASSDAVNPGRTIYTAVLYRHVSQDDIEREQQLSRKRPGAVMESSWYVTRLEAIEKLWSRLQVEF</sequence>
<accession>A0A9P4LU70</accession>
<dbReference type="EMBL" id="ML978740">
    <property type="protein sequence ID" value="KAF2084542.1"/>
    <property type="molecule type" value="Genomic_DNA"/>
</dbReference>
<protein>
    <submittedName>
        <fullName evidence="2">Uncharacterized protein</fullName>
    </submittedName>
</protein>
<keyword evidence="3" id="KW-1185">Reference proteome</keyword>
<evidence type="ECO:0000256" key="1">
    <source>
        <dbReference type="SAM" id="MobiDB-lite"/>
    </source>
</evidence>
<feature type="compositionally biased region" description="Polar residues" evidence="1">
    <location>
        <begin position="61"/>
        <end position="76"/>
    </location>
</feature>
<comment type="caution">
    <text evidence="2">The sequence shown here is derived from an EMBL/GenBank/DDBJ whole genome shotgun (WGS) entry which is preliminary data.</text>
</comment>
<evidence type="ECO:0000313" key="3">
    <source>
        <dbReference type="Proteomes" id="UP000799776"/>
    </source>
</evidence>
<organism evidence="2 3">
    <name type="scientific">Saccharata proteae CBS 121410</name>
    <dbReference type="NCBI Taxonomy" id="1314787"/>
    <lineage>
        <taxon>Eukaryota</taxon>
        <taxon>Fungi</taxon>
        <taxon>Dikarya</taxon>
        <taxon>Ascomycota</taxon>
        <taxon>Pezizomycotina</taxon>
        <taxon>Dothideomycetes</taxon>
        <taxon>Dothideomycetes incertae sedis</taxon>
        <taxon>Botryosphaeriales</taxon>
        <taxon>Saccharataceae</taxon>
        <taxon>Saccharata</taxon>
    </lineage>
</organism>